<dbReference type="InterPro" id="IPR002505">
    <property type="entry name" value="PTA_PTB"/>
</dbReference>
<organism evidence="5 6">
    <name type="scientific">Mammaliicoccus lentus</name>
    <name type="common">Staphylococcus lentus</name>
    <dbReference type="NCBI Taxonomy" id="42858"/>
    <lineage>
        <taxon>Bacteria</taxon>
        <taxon>Bacillati</taxon>
        <taxon>Bacillota</taxon>
        <taxon>Bacilli</taxon>
        <taxon>Bacillales</taxon>
        <taxon>Staphylococcaceae</taxon>
        <taxon>Mammaliicoccus</taxon>
    </lineage>
</organism>
<evidence type="ECO:0000313" key="6">
    <source>
        <dbReference type="Proteomes" id="UP001223261"/>
    </source>
</evidence>
<keyword evidence="2" id="KW-0808">Transferase</keyword>
<sequence length="296" mass="32786">MQFNEMINKGQNIDATIAVCKSNDEGIIKAIIKCIKQTRAKFILFDEEPQDELIRSFNLSHEEFEKIKIVQTRDYEHTISECVRAVNEGTANLIMKGLVSSSEILKEILKDKYSLKTTQRISHLSFFKIPTYHKMLAISDVAMNIAPDVNQKIEITENVISNLKKLGIDTPKIAVLSAIETVNPKMQSSVDAKEIVDYIKKENTDVEIEGPLAFDAAINKRASIIKKISSNVSGNIDAAIVPQIESGNILYKSLVYLANADVASVIVGAKVPVILTSRSDSSKDKFHSICCALTLV</sequence>
<gene>
    <name evidence="5" type="ORF">PYH69_07725</name>
</gene>
<dbReference type="Pfam" id="PF01515">
    <property type="entry name" value="PTA_PTB"/>
    <property type="match status" value="1"/>
</dbReference>
<dbReference type="Gene3D" id="3.40.718.10">
    <property type="entry name" value="Isopropylmalate Dehydrogenase"/>
    <property type="match status" value="1"/>
</dbReference>
<evidence type="ECO:0000256" key="3">
    <source>
        <dbReference type="ARBA" id="ARBA00023315"/>
    </source>
</evidence>
<dbReference type="GO" id="GO:0016746">
    <property type="term" value="F:acyltransferase activity"/>
    <property type="evidence" value="ECO:0007669"/>
    <property type="project" value="UniProtKB-KW"/>
</dbReference>
<proteinExistence type="inferred from homology"/>
<dbReference type="InterPro" id="IPR050500">
    <property type="entry name" value="Phos_Acetyltrans/Butyryltrans"/>
</dbReference>
<dbReference type="EMBL" id="CP118848">
    <property type="protein sequence ID" value="WHI58646.1"/>
    <property type="molecule type" value="Genomic_DNA"/>
</dbReference>
<evidence type="ECO:0000313" key="5">
    <source>
        <dbReference type="EMBL" id="WHI58646.1"/>
    </source>
</evidence>
<dbReference type="PIRSF" id="PIRSF000428">
    <property type="entry name" value="P_Ac_trans"/>
    <property type="match status" value="1"/>
</dbReference>
<dbReference type="RefSeq" id="WP_017000265.1">
    <property type="nucleotide sequence ID" value="NZ_CABIVY010000005.1"/>
</dbReference>
<dbReference type="SUPFAM" id="SSF53659">
    <property type="entry name" value="Isocitrate/Isopropylmalate dehydrogenase-like"/>
    <property type="match status" value="1"/>
</dbReference>
<dbReference type="Proteomes" id="UP001223261">
    <property type="component" value="Chromosome"/>
</dbReference>
<keyword evidence="3 5" id="KW-0012">Acyltransferase</keyword>
<comment type="similarity">
    <text evidence="1">Belongs to the phosphate acetyltransferase and butyryltransferase family.</text>
</comment>
<dbReference type="PANTHER" id="PTHR43356">
    <property type="entry name" value="PHOSPHATE ACETYLTRANSFERASE"/>
    <property type="match status" value="1"/>
</dbReference>
<dbReference type="InterPro" id="IPR012147">
    <property type="entry name" value="P_Ac_Bu_trans"/>
</dbReference>
<accession>A0AAX3VZ52</accession>
<name>A0AAX3VZ52_MAMLE</name>
<protein>
    <submittedName>
        <fullName evidence="5">Phosphate acyltransferase</fullName>
    </submittedName>
</protein>
<evidence type="ECO:0000256" key="1">
    <source>
        <dbReference type="ARBA" id="ARBA00005656"/>
    </source>
</evidence>
<evidence type="ECO:0000256" key="2">
    <source>
        <dbReference type="ARBA" id="ARBA00022679"/>
    </source>
</evidence>
<feature type="domain" description="Phosphate acetyl/butaryl transferase" evidence="4">
    <location>
        <begin position="83"/>
        <end position="290"/>
    </location>
</feature>
<dbReference type="PANTHER" id="PTHR43356:SF2">
    <property type="entry name" value="PHOSPHATE ACETYLTRANSFERASE"/>
    <property type="match status" value="1"/>
</dbReference>
<dbReference type="AlphaFoldDB" id="A0AAX3VZ52"/>
<evidence type="ECO:0000259" key="4">
    <source>
        <dbReference type="Pfam" id="PF01515"/>
    </source>
</evidence>
<reference evidence="5" key="1">
    <citation type="journal article" date="2023" name="Antibiotics">
        <title>Prevalence and Molecular Characterization of Methicillin-Resistant Staphylococci (MRS) and Mammaliicocci (MRM) in Dromedary Camels from Algeria: First Detection of SCCmec-mecC Hybrid in Methicillin-Resistant Mammaliicoccus lentus.</title>
        <authorList>
            <person name="Belhout C."/>
            <person name="Boyen F."/>
            <person name="Vereecke N."/>
            <person name="Theuns S."/>
            <person name="Taibi N."/>
            <person name="Stegger M."/>
            <person name="de la Fe-Rodriguez P.Y."/>
            <person name="Bouayad L."/>
            <person name="Elgroud R."/>
            <person name="Butaye P."/>
        </authorList>
    </citation>
    <scope>NUCLEOTIDE SEQUENCE</scope>
    <source>
        <strain evidence="5">7048</strain>
    </source>
</reference>